<dbReference type="AlphaFoldDB" id="H5UWB1"/>
<accession>H5UWB1</accession>
<dbReference type="GO" id="GO:0005886">
    <property type="term" value="C:plasma membrane"/>
    <property type="evidence" value="ECO:0007669"/>
    <property type="project" value="UniProtKB-SubCell"/>
</dbReference>
<evidence type="ECO:0000256" key="5">
    <source>
        <dbReference type="ARBA" id="ARBA00022989"/>
    </source>
</evidence>
<proteinExistence type="inferred from homology"/>
<keyword evidence="10" id="KW-1185">Reference proteome</keyword>
<feature type="transmembrane region" description="Helical" evidence="7">
    <location>
        <begin position="12"/>
        <end position="32"/>
    </location>
</feature>
<evidence type="ECO:0000256" key="6">
    <source>
        <dbReference type="ARBA" id="ARBA00023136"/>
    </source>
</evidence>
<dbReference type="Proteomes" id="UP000010297">
    <property type="component" value="Unassembled WGS sequence"/>
</dbReference>
<dbReference type="EMBL" id="BAFF01000001">
    <property type="protein sequence ID" value="GAB50192.1"/>
    <property type="molecule type" value="Genomic_DNA"/>
</dbReference>
<sequence>MKTQQLWINQIKGLCICLVVIYHSVITFYPTLSGLESELAIKLAKAWTYLNLYLAPFRMPVFFFISGFLVRRYLASVPWKQCLDKRVVSILYVLLLWGLIQWLCLTQINHWLAPERDLSASSNAAYATSPGGFLFSMLTASTSLWYLYALVIYFVVLKPLTRWHLPVLLLLVILNIGINFLPLPWWGMNSILRNMVYYALGAWCGEQLIAWMKSLTLRRALLPFTVALGVSLALWLSNVALALSLLSILFFMVLFYRLDQVRPASPSSLLNVVGSNTLAIYTTHRILVEIMSLSTGHAINQHQFGDNVTLMILVFYPAVALLLCVGAGLAIRSLSKALLNDVLFTAPKPLQLQSATR</sequence>
<feature type="transmembrane region" description="Helical" evidence="7">
    <location>
        <begin position="224"/>
        <end position="256"/>
    </location>
</feature>
<dbReference type="GeneID" id="92828829"/>
<keyword evidence="6 7" id="KW-0472">Membrane</keyword>
<comment type="caution">
    <text evidence="9">The sequence shown here is derived from an EMBL/GenBank/DDBJ whole genome shotgun (WGS) entry which is preliminary data.</text>
</comment>
<dbReference type="PANTHER" id="PTHR40074:SF4">
    <property type="entry name" value="INNER MEMBRANE PROTEIN YCFT"/>
    <property type="match status" value="1"/>
</dbReference>
<feature type="transmembrane region" description="Helical" evidence="7">
    <location>
        <begin position="163"/>
        <end position="183"/>
    </location>
</feature>
<evidence type="ECO:0000313" key="9">
    <source>
        <dbReference type="EMBL" id="GAB50192.1"/>
    </source>
</evidence>
<feature type="transmembrane region" description="Helical" evidence="7">
    <location>
        <begin position="52"/>
        <end position="70"/>
    </location>
</feature>
<dbReference type="RefSeq" id="WP_002433909.1">
    <property type="nucleotide sequence ID" value="NZ_BAFF01000001.1"/>
</dbReference>
<evidence type="ECO:0000256" key="3">
    <source>
        <dbReference type="ARBA" id="ARBA00022475"/>
    </source>
</evidence>
<feature type="transmembrane region" description="Helical" evidence="7">
    <location>
        <begin position="133"/>
        <end position="156"/>
    </location>
</feature>
<dbReference type="InterPro" id="IPR002656">
    <property type="entry name" value="Acyl_transf_3_dom"/>
</dbReference>
<dbReference type="Pfam" id="PF01757">
    <property type="entry name" value="Acyl_transf_3"/>
    <property type="match status" value="1"/>
</dbReference>
<evidence type="ECO:0000256" key="2">
    <source>
        <dbReference type="ARBA" id="ARBA00007400"/>
    </source>
</evidence>
<evidence type="ECO:0000256" key="7">
    <source>
        <dbReference type="SAM" id="Phobius"/>
    </source>
</evidence>
<keyword evidence="4 7" id="KW-0812">Transmembrane</keyword>
<comment type="similarity">
    <text evidence="2">Belongs to the acyltransferase 3 family.</text>
</comment>
<evidence type="ECO:0000256" key="4">
    <source>
        <dbReference type="ARBA" id="ARBA00022692"/>
    </source>
</evidence>
<gene>
    <name evidence="9" type="primary">ycfT</name>
    <name evidence="9" type="ORF">EH105704_01_01970</name>
</gene>
<dbReference type="eggNOG" id="COG4763">
    <property type="taxonomic scope" value="Bacteria"/>
</dbReference>
<feature type="transmembrane region" description="Helical" evidence="7">
    <location>
        <begin position="90"/>
        <end position="113"/>
    </location>
</feature>
<feature type="transmembrane region" description="Helical" evidence="7">
    <location>
        <begin position="310"/>
        <end position="331"/>
    </location>
</feature>
<keyword evidence="3" id="KW-1003">Cell membrane</keyword>
<evidence type="ECO:0000313" key="10">
    <source>
        <dbReference type="Proteomes" id="UP000010297"/>
    </source>
</evidence>
<keyword evidence="5 7" id="KW-1133">Transmembrane helix</keyword>
<protein>
    <recommendedName>
        <fullName evidence="8">Acyltransferase 3 domain-containing protein</fullName>
    </recommendedName>
</protein>
<evidence type="ECO:0000256" key="1">
    <source>
        <dbReference type="ARBA" id="ARBA00004651"/>
    </source>
</evidence>
<reference evidence="9 10" key="1">
    <citation type="submission" date="2012-02" db="EMBL/GenBank/DDBJ databases">
        <title>Whole genome shotgun sequence of Escherichia hermannii NBRC 105704.</title>
        <authorList>
            <person name="Yoshida I."/>
            <person name="Hosoyama A."/>
            <person name="Tsuchikane K."/>
            <person name="Katsumata H."/>
            <person name="Yamazaki S."/>
            <person name="Fujita N."/>
        </authorList>
    </citation>
    <scope>NUCLEOTIDE SEQUENCE [LARGE SCALE GENOMIC DNA]</scope>
    <source>
        <strain evidence="9 10">NBRC 105704</strain>
    </source>
</reference>
<feature type="domain" description="Acyltransferase 3" evidence="8">
    <location>
        <begin position="6"/>
        <end position="325"/>
    </location>
</feature>
<dbReference type="PANTHER" id="PTHR40074">
    <property type="entry name" value="O-ACETYLTRANSFERASE WECH"/>
    <property type="match status" value="1"/>
</dbReference>
<organism evidence="9 10">
    <name type="scientific">Atlantibacter hermannii NBRC 105704</name>
    <dbReference type="NCBI Taxonomy" id="1115512"/>
    <lineage>
        <taxon>Bacteria</taxon>
        <taxon>Pseudomonadati</taxon>
        <taxon>Pseudomonadota</taxon>
        <taxon>Gammaproteobacteria</taxon>
        <taxon>Enterobacterales</taxon>
        <taxon>Enterobacteriaceae</taxon>
        <taxon>Atlantibacter</taxon>
    </lineage>
</organism>
<evidence type="ECO:0000259" key="8">
    <source>
        <dbReference type="Pfam" id="PF01757"/>
    </source>
</evidence>
<dbReference type="GO" id="GO:0016413">
    <property type="term" value="F:O-acetyltransferase activity"/>
    <property type="evidence" value="ECO:0007669"/>
    <property type="project" value="TreeGrafter"/>
</dbReference>
<dbReference type="GO" id="GO:0009246">
    <property type="term" value="P:enterobacterial common antigen biosynthetic process"/>
    <property type="evidence" value="ECO:0007669"/>
    <property type="project" value="TreeGrafter"/>
</dbReference>
<comment type="subcellular location">
    <subcellularLocation>
        <location evidence="1">Cell membrane</location>
        <topology evidence="1">Multi-pass membrane protein</topology>
    </subcellularLocation>
</comment>
<name>H5UWB1_ATLHE</name>